<evidence type="ECO:0000256" key="1">
    <source>
        <dbReference type="SAM" id="MobiDB-lite"/>
    </source>
</evidence>
<comment type="caution">
    <text evidence="2">The sequence shown here is derived from an EMBL/GenBank/DDBJ whole genome shotgun (WGS) entry which is preliminary data.</text>
</comment>
<accession>A0A7W7R3Y6</accession>
<evidence type="ECO:0000313" key="2">
    <source>
        <dbReference type="EMBL" id="MBB4924977.1"/>
    </source>
</evidence>
<dbReference type="Pfam" id="PF04134">
    <property type="entry name" value="DCC1-like"/>
    <property type="match status" value="1"/>
</dbReference>
<evidence type="ECO:0000313" key="3">
    <source>
        <dbReference type="Proteomes" id="UP000540506"/>
    </source>
</evidence>
<feature type="region of interest" description="Disordered" evidence="1">
    <location>
        <begin position="126"/>
        <end position="173"/>
    </location>
</feature>
<organism evidence="2 3">
    <name type="scientific">Kitasatospora kifunensis</name>
    <name type="common">Streptomyces kifunensis</name>
    <dbReference type="NCBI Taxonomy" id="58351"/>
    <lineage>
        <taxon>Bacteria</taxon>
        <taxon>Bacillati</taxon>
        <taxon>Actinomycetota</taxon>
        <taxon>Actinomycetes</taxon>
        <taxon>Kitasatosporales</taxon>
        <taxon>Streptomycetaceae</taxon>
        <taxon>Kitasatospora</taxon>
    </lineage>
</organism>
<sequence length="173" mass="17964">MQTPTAPAPPPVGQLTVLHDPRCGLCRHLTTWLRGQPQLVPLRFLPVASYAARRHFPGLDHDASLGELTVVADTGEVWRGAAAFVACLWALTRYRELALRLSSPAGLPLARAAAFVASRYRTATGAGLLPPPGPPGPGDAAPEPGAQGRPGPGAALDPSWPPPCSESSCSGRG</sequence>
<dbReference type="EMBL" id="JACHJV010000001">
    <property type="protein sequence ID" value="MBB4924977.1"/>
    <property type="molecule type" value="Genomic_DNA"/>
</dbReference>
<protein>
    <submittedName>
        <fullName evidence="2">Putative DCC family thiol-disulfide oxidoreductase YuxK</fullName>
    </submittedName>
</protein>
<dbReference type="GO" id="GO:0015035">
    <property type="term" value="F:protein-disulfide reductase activity"/>
    <property type="evidence" value="ECO:0007669"/>
    <property type="project" value="InterPro"/>
</dbReference>
<name>A0A7W7R3Y6_KITKI</name>
<dbReference type="Proteomes" id="UP000540506">
    <property type="component" value="Unassembled WGS sequence"/>
</dbReference>
<dbReference type="AlphaFoldDB" id="A0A7W7R3Y6"/>
<dbReference type="RefSeq" id="WP_184936838.1">
    <property type="nucleotide sequence ID" value="NZ_JACHJV010000001.1"/>
</dbReference>
<feature type="compositionally biased region" description="Low complexity" evidence="1">
    <location>
        <begin position="138"/>
        <end position="155"/>
    </location>
</feature>
<gene>
    <name evidence="2" type="ORF">FHR34_003970</name>
</gene>
<proteinExistence type="predicted"/>
<dbReference type="InterPro" id="IPR007263">
    <property type="entry name" value="DCC1-like"/>
</dbReference>
<reference evidence="2 3" key="1">
    <citation type="submission" date="2020-08" db="EMBL/GenBank/DDBJ databases">
        <title>Sequencing the genomes of 1000 actinobacteria strains.</title>
        <authorList>
            <person name="Klenk H.-P."/>
        </authorList>
    </citation>
    <scope>NUCLEOTIDE SEQUENCE [LARGE SCALE GENOMIC DNA]</scope>
    <source>
        <strain evidence="2 3">DSM 41654</strain>
    </source>
</reference>
<keyword evidence="3" id="KW-1185">Reference proteome</keyword>